<dbReference type="KEGG" id="pasa:BAOM_4614"/>
<proteinExistence type="predicted"/>
<dbReference type="InterPro" id="IPR036390">
    <property type="entry name" value="WH_DNA-bd_sf"/>
</dbReference>
<dbReference type="RefSeq" id="WP_127762031.1">
    <property type="nucleotide sequence ID" value="NZ_CP026095.1"/>
</dbReference>
<dbReference type="AlphaFoldDB" id="A0A3Q9RRV7"/>
<dbReference type="EMBL" id="CP026095">
    <property type="protein sequence ID" value="AZV45193.1"/>
    <property type="molecule type" value="Genomic_DNA"/>
</dbReference>
<accession>A0A3Q9RRV7</accession>
<organism evidence="1 2">
    <name type="scientific">Peribacillus asahii</name>
    <dbReference type="NCBI Taxonomy" id="228899"/>
    <lineage>
        <taxon>Bacteria</taxon>
        <taxon>Bacillati</taxon>
        <taxon>Bacillota</taxon>
        <taxon>Bacilli</taxon>
        <taxon>Bacillales</taxon>
        <taxon>Bacillaceae</taxon>
        <taxon>Peribacillus</taxon>
    </lineage>
</organism>
<dbReference type="Pfam" id="PF13730">
    <property type="entry name" value="HTH_36"/>
    <property type="match status" value="1"/>
</dbReference>
<dbReference type="InterPro" id="IPR036388">
    <property type="entry name" value="WH-like_DNA-bd_sf"/>
</dbReference>
<dbReference type="Proteomes" id="UP000283095">
    <property type="component" value="Chromosome"/>
</dbReference>
<evidence type="ECO:0000313" key="2">
    <source>
        <dbReference type="Proteomes" id="UP000283095"/>
    </source>
</evidence>
<protein>
    <submittedName>
        <fullName evidence="1">Uncharacterized protein</fullName>
    </submittedName>
</protein>
<evidence type="ECO:0000313" key="1">
    <source>
        <dbReference type="EMBL" id="AZV45193.1"/>
    </source>
</evidence>
<reference evidence="1 2" key="1">
    <citation type="submission" date="2018-01" db="EMBL/GenBank/DDBJ databases">
        <title>Bacillus asahii Genome sequencing and assembly.</title>
        <authorList>
            <person name="Jiang H."/>
            <person name="Feng Y."/>
            <person name="Zhao F."/>
            <person name="Lin X."/>
        </authorList>
    </citation>
    <scope>NUCLEOTIDE SEQUENCE [LARGE SCALE GENOMIC DNA]</scope>
    <source>
        <strain evidence="1 2">OM18</strain>
    </source>
</reference>
<dbReference type="Gene3D" id="1.10.10.10">
    <property type="entry name" value="Winged helix-like DNA-binding domain superfamily/Winged helix DNA-binding domain"/>
    <property type="match status" value="1"/>
</dbReference>
<sequence>MHYLSQYQTFENKQQLNESIYQHIKRNSYELNDTDRATLKAIARYAVKFAGAVHLKAATIAELIGKSEKTARRVLAKLANLGIVRKVPTTRKVNGGKGANIIQILPFVQSSVSNREQADKLTESKAEAMKSENEPSDSIKLLKKSFKNTYPAEKSVDLQPRKVSTPYSQFHDMVSNFIKDQKLTNRLYGIYLAQTKSLRNCYEPSELLAEAIEAIKVTFQATKRKQLRNLCGYYSGTLRKLLDGLYHETMQELYDDSDNVPAWLCGW</sequence>
<name>A0A3Q9RRV7_9BACI</name>
<dbReference type="OrthoDB" id="2708249at2"/>
<dbReference type="SUPFAM" id="SSF46785">
    <property type="entry name" value="Winged helix' DNA-binding domain"/>
    <property type="match status" value="1"/>
</dbReference>
<gene>
    <name evidence="1" type="ORF">BAOM_4614</name>
</gene>